<evidence type="ECO:0000313" key="2">
    <source>
        <dbReference type="EMBL" id="MBP1961792.1"/>
    </source>
</evidence>
<name>A0ABS4HT46_9BACL</name>
<sequence>MRVSHRRSLFGYSLKEVEKQVAEMRTQYEKLKMELEEELMELKQSNQSMFEEIAFRQQELDEQAELEKELEGLLHQTLREQSKQIFPREQPVLEKEIKKAN</sequence>
<accession>A0ABS4HT46</accession>
<reference evidence="2 3" key="1">
    <citation type="submission" date="2021-03" db="EMBL/GenBank/DDBJ databases">
        <title>Genomic Encyclopedia of Type Strains, Phase IV (KMG-IV): sequencing the most valuable type-strain genomes for metagenomic binning, comparative biology and taxonomic classification.</title>
        <authorList>
            <person name="Goeker M."/>
        </authorList>
    </citation>
    <scope>NUCLEOTIDE SEQUENCE [LARGE SCALE GENOMIC DNA]</scope>
    <source>
        <strain evidence="2 3">DSM 24950</strain>
    </source>
</reference>
<protein>
    <submittedName>
        <fullName evidence="2">Uncharacterized protein YigA (DUF484 family)</fullName>
    </submittedName>
</protein>
<feature type="coiled-coil region" evidence="1">
    <location>
        <begin position="14"/>
        <end position="76"/>
    </location>
</feature>
<gene>
    <name evidence="2" type="ORF">J2Z65_000990</name>
</gene>
<comment type="caution">
    <text evidence="2">The sequence shown here is derived from an EMBL/GenBank/DDBJ whole genome shotgun (WGS) entry which is preliminary data.</text>
</comment>
<dbReference type="EMBL" id="JAGGKV010000002">
    <property type="protein sequence ID" value="MBP1961792.1"/>
    <property type="molecule type" value="Genomic_DNA"/>
</dbReference>
<keyword evidence="3" id="KW-1185">Reference proteome</keyword>
<evidence type="ECO:0000256" key="1">
    <source>
        <dbReference type="SAM" id="Coils"/>
    </source>
</evidence>
<evidence type="ECO:0000313" key="3">
    <source>
        <dbReference type="Proteomes" id="UP001519344"/>
    </source>
</evidence>
<dbReference type="Proteomes" id="UP001519344">
    <property type="component" value="Unassembled WGS sequence"/>
</dbReference>
<proteinExistence type="predicted"/>
<keyword evidence="1" id="KW-0175">Coiled coil</keyword>
<dbReference type="RefSeq" id="WP_167054079.1">
    <property type="nucleotide sequence ID" value="NZ_JAAOZR010000006.1"/>
</dbReference>
<organism evidence="2 3">
    <name type="scientific">Paenibacillus aceris</name>
    <dbReference type="NCBI Taxonomy" id="869555"/>
    <lineage>
        <taxon>Bacteria</taxon>
        <taxon>Bacillati</taxon>
        <taxon>Bacillota</taxon>
        <taxon>Bacilli</taxon>
        <taxon>Bacillales</taxon>
        <taxon>Paenibacillaceae</taxon>
        <taxon>Paenibacillus</taxon>
    </lineage>
</organism>